<proteinExistence type="inferred from homology"/>
<feature type="domain" description="Fumarylacetoacetase-like C-terminal" evidence="3">
    <location>
        <begin position="73"/>
        <end position="276"/>
    </location>
</feature>
<evidence type="ECO:0000313" key="4">
    <source>
        <dbReference type="EMBL" id="MBP0494219.1"/>
    </source>
</evidence>
<evidence type="ECO:0000259" key="3">
    <source>
        <dbReference type="Pfam" id="PF01557"/>
    </source>
</evidence>
<protein>
    <submittedName>
        <fullName evidence="4">Fumarylacetoacetate hydrolase family protein</fullName>
    </submittedName>
</protein>
<dbReference type="AlphaFoldDB" id="A0A940S6N8"/>
<dbReference type="Pfam" id="PF01557">
    <property type="entry name" value="FAA_hydrolase"/>
    <property type="match status" value="1"/>
</dbReference>
<dbReference type="GO" id="GO:0016787">
    <property type="term" value="F:hydrolase activity"/>
    <property type="evidence" value="ECO:0007669"/>
    <property type="project" value="UniProtKB-KW"/>
</dbReference>
<comment type="caution">
    <text evidence="4">The sequence shown here is derived from an EMBL/GenBank/DDBJ whole genome shotgun (WGS) entry which is preliminary data.</text>
</comment>
<keyword evidence="2" id="KW-0479">Metal-binding</keyword>
<dbReference type="InterPro" id="IPR011234">
    <property type="entry name" value="Fumarylacetoacetase-like_C"/>
</dbReference>
<dbReference type="PANTHER" id="PTHR42796:SF4">
    <property type="entry name" value="FUMARYLACETOACETATE HYDROLASE DOMAIN-CONTAINING PROTEIN 2A"/>
    <property type="match status" value="1"/>
</dbReference>
<name>A0A940S6N8_9PROT</name>
<reference evidence="4" key="1">
    <citation type="submission" date="2021-03" db="EMBL/GenBank/DDBJ databases">
        <authorList>
            <person name="So Y."/>
        </authorList>
    </citation>
    <scope>NUCLEOTIDE SEQUENCE</scope>
    <source>
        <strain evidence="4">SG15</strain>
    </source>
</reference>
<dbReference type="SUPFAM" id="SSF56529">
    <property type="entry name" value="FAH"/>
    <property type="match status" value="1"/>
</dbReference>
<dbReference type="PANTHER" id="PTHR42796">
    <property type="entry name" value="FUMARYLACETOACETATE HYDROLASE DOMAIN-CONTAINING PROTEIN 2A-RELATED"/>
    <property type="match status" value="1"/>
</dbReference>
<dbReference type="InterPro" id="IPR036663">
    <property type="entry name" value="Fumarylacetoacetase_C_sf"/>
</dbReference>
<keyword evidence="5" id="KW-1185">Reference proteome</keyword>
<dbReference type="GO" id="GO:0019752">
    <property type="term" value="P:carboxylic acid metabolic process"/>
    <property type="evidence" value="ECO:0007669"/>
    <property type="project" value="UniProtKB-ARBA"/>
</dbReference>
<evidence type="ECO:0000256" key="2">
    <source>
        <dbReference type="ARBA" id="ARBA00022723"/>
    </source>
</evidence>
<dbReference type="GO" id="GO:0046872">
    <property type="term" value="F:metal ion binding"/>
    <property type="evidence" value="ECO:0007669"/>
    <property type="project" value="UniProtKB-KW"/>
</dbReference>
<keyword evidence="4" id="KW-0378">Hydrolase</keyword>
<dbReference type="Proteomes" id="UP000677537">
    <property type="component" value="Unassembled WGS sequence"/>
</dbReference>
<dbReference type="FunFam" id="3.90.850.10:FF:000002">
    <property type="entry name" value="2-hydroxyhepta-2,4-diene-1,7-dioate isomerase"/>
    <property type="match status" value="1"/>
</dbReference>
<comment type="similarity">
    <text evidence="1">Belongs to the FAH family.</text>
</comment>
<dbReference type="InterPro" id="IPR051121">
    <property type="entry name" value="FAH"/>
</dbReference>
<dbReference type="EMBL" id="JAGIZA010000009">
    <property type="protein sequence ID" value="MBP0494219.1"/>
    <property type="molecule type" value="Genomic_DNA"/>
</dbReference>
<gene>
    <name evidence="4" type="ORF">J5Y10_15640</name>
</gene>
<organism evidence="4 5">
    <name type="scientific">Roseomonas indoligenes</name>
    <dbReference type="NCBI Taxonomy" id="2820811"/>
    <lineage>
        <taxon>Bacteria</taxon>
        <taxon>Pseudomonadati</taxon>
        <taxon>Pseudomonadota</taxon>
        <taxon>Alphaproteobacteria</taxon>
        <taxon>Acetobacterales</taxon>
        <taxon>Roseomonadaceae</taxon>
        <taxon>Roseomonas</taxon>
    </lineage>
</organism>
<evidence type="ECO:0000313" key="5">
    <source>
        <dbReference type="Proteomes" id="UP000677537"/>
    </source>
</evidence>
<dbReference type="Gene3D" id="3.90.850.10">
    <property type="entry name" value="Fumarylacetoacetase-like, C-terminal domain"/>
    <property type="match status" value="1"/>
</dbReference>
<accession>A0A940S6N8</accession>
<dbReference type="RefSeq" id="WP_209374967.1">
    <property type="nucleotide sequence ID" value="NZ_JAGIZA010000009.1"/>
</dbReference>
<sequence length="281" mass="29949">MKLLRHGAPGAERPGLLDADGTIRDLSGTIPDLAGDVLSPGGLARLRELDPTSLPALPATTRLGPPVAGTRNFVAIGLNYADHAAESGAPVPKEPIIFLKSLNTLAGPDDEVAIPPDSRKTDWEIELAVIIGTKAKNVPLESALDHVAGYAVCNDISEREWQMERGGQWTKGKSADGFGPLGPWLVTADEIPDPQDLAMWLEVDGQRRQDGSTRTMIFDVRTIVSYVSRFITLHPGDVITTGTPPGVGMGMKPPTYLKPGQEIRLGIAGLGEQRQRMIAGG</sequence>
<evidence type="ECO:0000256" key="1">
    <source>
        <dbReference type="ARBA" id="ARBA00010211"/>
    </source>
</evidence>
<dbReference type="GO" id="GO:0016853">
    <property type="term" value="F:isomerase activity"/>
    <property type="evidence" value="ECO:0007669"/>
    <property type="project" value="UniProtKB-ARBA"/>
</dbReference>